<organism evidence="2 3">
    <name type="scientific">Luteolibacter algae</name>
    <dbReference type="NCBI Taxonomy" id="454151"/>
    <lineage>
        <taxon>Bacteria</taxon>
        <taxon>Pseudomonadati</taxon>
        <taxon>Verrucomicrobiota</taxon>
        <taxon>Verrucomicrobiia</taxon>
        <taxon>Verrucomicrobiales</taxon>
        <taxon>Verrucomicrobiaceae</taxon>
        <taxon>Luteolibacter</taxon>
    </lineage>
</organism>
<comment type="caution">
    <text evidence="2">The sequence shown here is derived from an EMBL/GenBank/DDBJ whole genome shotgun (WGS) entry which is preliminary data.</text>
</comment>
<feature type="signal peptide" evidence="1">
    <location>
        <begin position="1"/>
        <end position="19"/>
    </location>
</feature>
<keyword evidence="1" id="KW-0732">Signal</keyword>
<evidence type="ECO:0000256" key="1">
    <source>
        <dbReference type="SAM" id="SignalP"/>
    </source>
</evidence>
<evidence type="ECO:0000313" key="3">
    <source>
        <dbReference type="Proteomes" id="UP001597375"/>
    </source>
</evidence>
<dbReference type="EMBL" id="JBHUIT010000008">
    <property type="protein sequence ID" value="MFD2256570.1"/>
    <property type="molecule type" value="Genomic_DNA"/>
</dbReference>
<accession>A0ABW5DAW6</accession>
<evidence type="ECO:0000313" key="2">
    <source>
        <dbReference type="EMBL" id="MFD2256570.1"/>
    </source>
</evidence>
<sequence>MKKLCLGFLCWMLIVPAFAGGSVDRGQIIELLKKNESLWKYLSATLDFDAAGSAVRLGRHWTEMGGARVAPYQIAVKAKGGKEFDLLLTVNCSQKFLNQDGEALEIGDGGPSEATETAVDVIEKVESVSLQPLEDQ</sequence>
<keyword evidence="3" id="KW-1185">Reference proteome</keyword>
<reference evidence="3" key="1">
    <citation type="journal article" date="2019" name="Int. J. Syst. Evol. Microbiol.">
        <title>The Global Catalogue of Microorganisms (GCM) 10K type strain sequencing project: providing services to taxonomists for standard genome sequencing and annotation.</title>
        <authorList>
            <consortium name="The Broad Institute Genomics Platform"/>
            <consortium name="The Broad Institute Genome Sequencing Center for Infectious Disease"/>
            <person name="Wu L."/>
            <person name="Ma J."/>
        </authorList>
    </citation>
    <scope>NUCLEOTIDE SEQUENCE [LARGE SCALE GENOMIC DNA]</scope>
    <source>
        <strain evidence="3">CGMCC 4.7106</strain>
    </source>
</reference>
<dbReference type="Proteomes" id="UP001597375">
    <property type="component" value="Unassembled WGS sequence"/>
</dbReference>
<dbReference type="RefSeq" id="WP_386819859.1">
    <property type="nucleotide sequence ID" value="NZ_JBHUIT010000008.1"/>
</dbReference>
<proteinExistence type="predicted"/>
<name>A0ABW5DAW6_9BACT</name>
<gene>
    <name evidence="2" type="ORF">ACFSSA_07780</name>
</gene>
<feature type="chain" id="PRO_5046676326" evidence="1">
    <location>
        <begin position="20"/>
        <end position="136"/>
    </location>
</feature>
<protein>
    <submittedName>
        <fullName evidence="2">Uncharacterized protein</fullName>
    </submittedName>
</protein>